<evidence type="ECO:0000313" key="1">
    <source>
        <dbReference type="Proteomes" id="UP000887565"/>
    </source>
</evidence>
<accession>A0A915KNB9</accession>
<dbReference type="AlphaFoldDB" id="A0A915KNB9"/>
<sequence length="86" mass="9904">MLGLLDEGRHKLGPGIVLSAGVLRLHQMAHQPWKYYKPEQFYWSTLRLQNVSIQKILSDIQSALGYEGDERRVFTIQNPWNQPSGP</sequence>
<protein>
    <submittedName>
        <fullName evidence="2">Uncharacterized protein</fullName>
    </submittedName>
</protein>
<name>A0A915KNB9_ROMCU</name>
<keyword evidence="1" id="KW-1185">Reference proteome</keyword>
<dbReference type="WBParaSite" id="nRc.2.0.1.t39257-RA">
    <property type="protein sequence ID" value="nRc.2.0.1.t39257-RA"/>
    <property type="gene ID" value="nRc.2.0.1.g39257"/>
</dbReference>
<dbReference type="Proteomes" id="UP000887565">
    <property type="component" value="Unplaced"/>
</dbReference>
<organism evidence="1 2">
    <name type="scientific">Romanomermis culicivorax</name>
    <name type="common">Nematode worm</name>
    <dbReference type="NCBI Taxonomy" id="13658"/>
    <lineage>
        <taxon>Eukaryota</taxon>
        <taxon>Metazoa</taxon>
        <taxon>Ecdysozoa</taxon>
        <taxon>Nematoda</taxon>
        <taxon>Enoplea</taxon>
        <taxon>Dorylaimia</taxon>
        <taxon>Mermithida</taxon>
        <taxon>Mermithoidea</taxon>
        <taxon>Mermithidae</taxon>
        <taxon>Romanomermis</taxon>
    </lineage>
</organism>
<proteinExistence type="predicted"/>
<reference evidence="2" key="1">
    <citation type="submission" date="2022-11" db="UniProtKB">
        <authorList>
            <consortium name="WormBaseParasite"/>
        </authorList>
    </citation>
    <scope>IDENTIFICATION</scope>
</reference>
<evidence type="ECO:0000313" key="2">
    <source>
        <dbReference type="WBParaSite" id="nRc.2.0.1.t39257-RA"/>
    </source>
</evidence>